<comment type="caution">
    <text evidence="1">The sequence shown here is derived from an EMBL/GenBank/DDBJ whole genome shotgun (WGS) entry which is preliminary data.</text>
</comment>
<dbReference type="SUPFAM" id="SSF53187">
    <property type="entry name" value="Zn-dependent exopeptidases"/>
    <property type="match status" value="1"/>
</dbReference>
<organism evidence="1 2">
    <name type="scientific">Evansella vedderi</name>
    <dbReference type="NCBI Taxonomy" id="38282"/>
    <lineage>
        <taxon>Bacteria</taxon>
        <taxon>Bacillati</taxon>
        <taxon>Bacillota</taxon>
        <taxon>Bacilli</taxon>
        <taxon>Bacillales</taxon>
        <taxon>Bacillaceae</taxon>
        <taxon>Evansella</taxon>
    </lineage>
</organism>
<dbReference type="GO" id="GO:0050415">
    <property type="term" value="F:formimidoylglutamase activity"/>
    <property type="evidence" value="ECO:0007669"/>
    <property type="project" value="UniProtKB-EC"/>
</dbReference>
<dbReference type="EC" id="3.5.3.8" evidence="1"/>
<dbReference type="EMBL" id="JAUSUG010000004">
    <property type="protein sequence ID" value="MDQ0254175.1"/>
    <property type="molecule type" value="Genomic_DNA"/>
</dbReference>
<name>A0ABT9ZSG6_9BACI</name>
<proteinExistence type="predicted"/>
<evidence type="ECO:0000313" key="2">
    <source>
        <dbReference type="Proteomes" id="UP001230005"/>
    </source>
</evidence>
<dbReference type="Pfam" id="PF05013">
    <property type="entry name" value="FGase"/>
    <property type="match status" value="1"/>
</dbReference>
<evidence type="ECO:0000313" key="1">
    <source>
        <dbReference type="EMBL" id="MDQ0254175.1"/>
    </source>
</evidence>
<dbReference type="Gene3D" id="3.40.630.40">
    <property type="entry name" value="Zn-dependent exopeptidases"/>
    <property type="match status" value="1"/>
</dbReference>
<dbReference type="RefSeq" id="WP_307323720.1">
    <property type="nucleotide sequence ID" value="NZ_JAUSUG010000004.1"/>
</dbReference>
<keyword evidence="2" id="KW-1185">Reference proteome</keyword>
<reference evidence="1 2" key="1">
    <citation type="submission" date="2023-07" db="EMBL/GenBank/DDBJ databases">
        <title>Genomic Encyclopedia of Type Strains, Phase IV (KMG-IV): sequencing the most valuable type-strain genomes for metagenomic binning, comparative biology and taxonomic classification.</title>
        <authorList>
            <person name="Goeker M."/>
        </authorList>
    </citation>
    <scope>NUCLEOTIDE SEQUENCE [LARGE SCALE GENOMIC DNA]</scope>
    <source>
        <strain evidence="1 2">DSM 9768</strain>
    </source>
</reference>
<protein>
    <submittedName>
        <fullName evidence="1">Formiminoglutamase</fullName>
        <ecNumber evidence="1">3.5.3.8</ecNumber>
    </submittedName>
</protein>
<dbReference type="InterPro" id="IPR007709">
    <property type="entry name" value="N-FG_amidohydro"/>
</dbReference>
<keyword evidence="1" id="KW-0378">Hydrolase</keyword>
<gene>
    <name evidence="1" type="ORF">J2S74_001548</name>
</gene>
<sequence length="287" mass="32407">MINGRKLPIVISIPHGGISIPPGLRTICLLSKQEILLDSDTWTRELYNFKNSVEEYVDTDIARIVVDMNRSRNDLPPFNPDGVVKTHSVVGKRVWSTPDGLPLAEVEELLNKYHFTYHKLLEMATNNPNIVLGIDCHSMLAVGPVKGQSGWDKRPLFCISNRGNVNGEFLNKPLTAPPEMMHRLKFLLEKNFKEFVGNNQNTEVPLVSINDPFAGGFITKYHGSKGIIPWIQLEINRNLYLPKEIPSSLRPSEMDLIRLEKIRDILLQVFSDLLFGEKGNKPGNKVS</sequence>
<accession>A0ABT9ZSG6</accession>
<dbReference type="Proteomes" id="UP001230005">
    <property type="component" value="Unassembled WGS sequence"/>
</dbReference>